<evidence type="ECO:0000313" key="2">
    <source>
        <dbReference type="Proteomes" id="UP000752292"/>
    </source>
</evidence>
<proteinExistence type="predicted"/>
<sequence>MTERDVRLALEGRPAYKEAVELIEEVLRQQAAGTTHHLKRYTMEHPRYPGHLWHNIRILPGMVPGMGAAAVRVYSGYRGTNRSEVICLFEWSDMAMVAIISDYFLHAIRTASPYGVAVKYLSRPDSRQIGIIGSGRYARGQVQAACAVRGIQRIKAYSRDPENVRKFCEEMEEALGIEVLPAASGREAVRGADIMITSTTGNTVVFEGDWLEPGVLFMSVAPGEFDERTVLRSRVFLSGSDQVLGDSPPRKPFPALLASGKFRREDVAAEFCDVVAGKKPGRLSGEEIILYESPGMGVLDAAVGKWVHRAAVEKGLGTELPFGEEEK</sequence>
<dbReference type="Pfam" id="PF02423">
    <property type="entry name" value="OCD_Mu_crystall"/>
    <property type="match status" value="1"/>
</dbReference>
<gene>
    <name evidence="1" type="ORF">HY618_01590</name>
</gene>
<dbReference type="GO" id="GO:0005737">
    <property type="term" value="C:cytoplasm"/>
    <property type="evidence" value="ECO:0007669"/>
    <property type="project" value="TreeGrafter"/>
</dbReference>
<dbReference type="EMBL" id="JACQRX010000070">
    <property type="protein sequence ID" value="MBI4251125.1"/>
    <property type="molecule type" value="Genomic_DNA"/>
</dbReference>
<protein>
    <submittedName>
        <fullName evidence="1">Ornithine cyclodeaminase family protein</fullName>
    </submittedName>
</protein>
<comment type="caution">
    <text evidence="1">The sequence shown here is derived from an EMBL/GenBank/DDBJ whole genome shotgun (WGS) entry which is preliminary data.</text>
</comment>
<reference evidence="1" key="1">
    <citation type="submission" date="2020-07" db="EMBL/GenBank/DDBJ databases">
        <title>Huge and variable diversity of episymbiotic CPR bacteria and DPANN archaea in groundwater ecosystems.</title>
        <authorList>
            <person name="He C.Y."/>
            <person name="Keren R."/>
            <person name="Whittaker M."/>
            <person name="Farag I.F."/>
            <person name="Doudna J."/>
            <person name="Cate J.H.D."/>
            <person name="Banfield J.F."/>
        </authorList>
    </citation>
    <scope>NUCLEOTIDE SEQUENCE</scope>
    <source>
        <strain evidence="1">NC_groundwater_1370_Ag_S-0.2um_69_93</strain>
    </source>
</reference>
<dbReference type="PIRSF" id="PIRSF001439">
    <property type="entry name" value="CryM"/>
    <property type="match status" value="1"/>
</dbReference>
<dbReference type="PANTHER" id="PTHR13812">
    <property type="entry name" value="KETIMINE REDUCTASE MU-CRYSTALLIN"/>
    <property type="match status" value="1"/>
</dbReference>
<dbReference type="InterPro" id="IPR003462">
    <property type="entry name" value="ODC_Mu_crystall"/>
</dbReference>
<dbReference type="SUPFAM" id="SSF51735">
    <property type="entry name" value="NAD(P)-binding Rossmann-fold domains"/>
    <property type="match status" value="1"/>
</dbReference>
<accession>A0A933E919</accession>
<evidence type="ECO:0000313" key="1">
    <source>
        <dbReference type="EMBL" id="MBI4251125.1"/>
    </source>
</evidence>
<dbReference type="Proteomes" id="UP000752292">
    <property type="component" value="Unassembled WGS sequence"/>
</dbReference>
<name>A0A933E919_UNCTE</name>
<dbReference type="PANTHER" id="PTHR13812:SF19">
    <property type="entry name" value="KETIMINE REDUCTASE MU-CRYSTALLIN"/>
    <property type="match status" value="1"/>
</dbReference>
<dbReference type="AlphaFoldDB" id="A0A933E919"/>
<dbReference type="Gene3D" id="3.30.1780.10">
    <property type="entry name" value="ornithine cyclodeaminase, domain 1"/>
    <property type="match status" value="1"/>
</dbReference>
<dbReference type="InterPro" id="IPR023401">
    <property type="entry name" value="ODC_N"/>
</dbReference>
<dbReference type="Gene3D" id="3.40.50.720">
    <property type="entry name" value="NAD(P)-binding Rossmann-like Domain"/>
    <property type="match status" value="1"/>
</dbReference>
<organism evidence="1 2">
    <name type="scientific">Tectimicrobiota bacterium</name>
    <dbReference type="NCBI Taxonomy" id="2528274"/>
    <lineage>
        <taxon>Bacteria</taxon>
        <taxon>Pseudomonadati</taxon>
        <taxon>Nitrospinota/Tectimicrobiota group</taxon>
        <taxon>Candidatus Tectimicrobiota</taxon>
    </lineage>
</organism>
<dbReference type="InterPro" id="IPR036291">
    <property type="entry name" value="NAD(P)-bd_dom_sf"/>
</dbReference>